<keyword evidence="4" id="KW-0677">Repeat</keyword>
<dbReference type="InterPro" id="IPR007111">
    <property type="entry name" value="NACHT_NTPase"/>
</dbReference>
<keyword evidence="5" id="KW-0547">Nucleotide-binding</keyword>
<sequence length="1053" mass="119963">MNMERKNRHIENGTSIETQFGTMTLQQHNDIPQHNNINRSTSHRQPPIQNSDQYLQDFRIDQKNGGTVVAPNILGSIIAGDVYVTQVSHFTSINNNETLQSVKNKIKTRMMKDSERILEGSAQQSVSLNKIYTQLFIINDESDPINREHEIWQIETTNDLNTSAQTIINYNEILKPPLDENRTMKTVLTKGIAGIGKTVTVQKFVHDWASGKANQDLEFVFLLPFRELNLLEGKKSLSDLLCDFYPEFKNARTISDWICDRKVLFIFDGLDEYKNELSFQTSILSDLTKKDTVDVLLANLLRGKLLPSAHLWITSRPVAAEQLPSEIFRQGYVTQIRGFIDEQKDEYFTRQFEDPDLTQKVICHLRTHKSLWILCHIPLFCWISSVVLKTIIKSQNKASEMPSNQTEMYIHYLLIQTGLSHNKYQGKSVSQEDALIEHKELIKKLAALAYRKLKEQNAIFSKEDLRKYYITPDEALRYPGIITYVSECKSGYNRTKLFSFVHISVQEFFAALFVFHEFLSGNQDPLGLTKAKMGQKSNLSDFLKSVIDVALESKNEHLDLFNCFLFGISCDSSRRILEGLLPRSEDSSLEDHKKVTKYIKSLRRKDLSPERCLSLVRCIVELKDSSFLQMPDLESSRTTKPLTLFQCTLLAFRFVMSDTEHDEFVLRKFNMTLEGFQRFSPAITRFRTAMLKGSGFTEKHCEILMPLLTSPNSHLTHLDLSHNGLGVSALKQLSRAFCDPKCQIQMLNLSHNDLHSQDMELIRNVLSGSNVNLKILDLSDNQLGDEGVKMISAGLQSANCHLEVLKLSGCHIKEGVLKLLSSLKASLRELDLQYNDLENIMEKKVCLRKYKLPSLRIYTGGVCSHQPGLYQYAVPLTFDPQTANKYLYLNEDNTVAVRKREKQQLPANDERFDKCNQVLCCQPLSGRCFFTADVIGAGVHIGVACKGIKRKGANDTVCLGRNKMSWCLCCSKNVCVAHDKKTESLTKPLQTESARKLGVFLDQEAASISFYRMSPEPELLYMFDADFPEDQELYAAFSIQEPDSSVCLQQSSL</sequence>
<dbReference type="InterPro" id="IPR001611">
    <property type="entry name" value="Leu-rich_rpt"/>
</dbReference>
<dbReference type="SMART" id="SM00368">
    <property type="entry name" value="LRR_RI"/>
    <property type="match status" value="4"/>
</dbReference>
<keyword evidence="3" id="KW-0433">Leucine-rich repeat</keyword>
<evidence type="ECO:0000256" key="2">
    <source>
        <dbReference type="ARBA" id="ARBA00022490"/>
    </source>
</evidence>
<reference evidence="10" key="1">
    <citation type="submission" date="2025-08" db="UniProtKB">
        <authorList>
            <consortium name="RefSeq"/>
        </authorList>
    </citation>
    <scope>IDENTIFICATION</scope>
    <source>
        <strain evidence="10">Wakin</strain>
        <tissue evidence="10">Muscle</tissue>
    </source>
</reference>
<evidence type="ECO:0000313" key="9">
    <source>
        <dbReference type="Proteomes" id="UP000515129"/>
    </source>
</evidence>
<dbReference type="PRINTS" id="PR01407">
    <property type="entry name" value="BUTYPHLNCDUF"/>
</dbReference>
<dbReference type="InterPro" id="IPR013320">
    <property type="entry name" value="ConA-like_dom_sf"/>
</dbReference>
<dbReference type="PROSITE" id="PS50188">
    <property type="entry name" value="B302_SPRY"/>
    <property type="match status" value="1"/>
</dbReference>
<keyword evidence="6" id="KW-0067">ATP-binding</keyword>
<dbReference type="Pfam" id="PF05729">
    <property type="entry name" value="NACHT"/>
    <property type="match status" value="1"/>
</dbReference>
<gene>
    <name evidence="10" type="primary">LOC113092166</name>
</gene>
<dbReference type="Pfam" id="PF00622">
    <property type="entry name" value="SPRY"/>
    <property type="match status" value="1"/>
</dbReference>
<dbReference type="SMART" id="SM00589">
    <property type="entry name" value="PRY"/>
    <property type="match status" value="1"/>
</dbReference>
<evidence type="ECO:0000256" key="4">
    <source>
        <dbReference type="ARBA" id="ARBA00022737"/>
    </source>
</evidence>
<dbReference type="InterPro" id="IPR006574">
    <property type="entry name" value="PRY"/>
</dbReference>
<protein>
    <submittedName>
        <fullName evidence="10">NACHT, LRR and PYD domains-containing protein 3-like</fullName>
    </submittedName>
</protein>
<feature type="domain" description="B30.2/SPRY" evidence="7">
    <location>
        <begin position="856"/>
        <end position="1053"/>
    </location>
</feature>
<evidence type="ECO:0000256" key="6">
    <source>
        <dbReference type="ARBA" id="ARBA00022840"/>
    </source>
</evidence>
<dbReference type="PROSITE" id="PS50837">
    <property type="entry name" value="NACHT"/>
    <property type="match status" value="1"/>
</dbReference>
<dbReference type="Gene3D" id="3.80.10.10">
    <property type="entry name" value="Ribonuclease Inhibitor"/>
    <property type="match status" value="1"/>
</dbReference>
<dbReference type="PANTHER" id="PTHR24106">
    <property type="entry name" value="NACHT, LRR AND CARD DOMAINS-CONTAINING"/>
    <property type="match status" value="1"/>
</dbReference>
<dbReference type="PROSITE" id="PS51450">
    <property type="entry name" value="LRR"/>
    <property type="match status" value="1"/>
</dbReference>
<evidence type="ECO:0000259" key="8">
    <source>
        <dbReference type="PROSITE" id="PS50837"/>
    </source>
</evidence>
<dbReference type="Pfam" id="PF17776">
    <property type="entry name" value="NLRC4_HD2"/>
    <property type="match status" value="1"/>
</dbReference>
<name>A0A6P6NXU9_CARAU</name>
<dbReference type="InterPro" id="IPR032675">
    <property type="entry name" value="LRR_dom_sf"/>
</dbReference>
<dbReference type="InterPro" id="IPR041075">
    <property type="entry name" value="NOD1/2_WH"/>
</dbReference>
<dbReference type="Pfam" id="PF14484">
    <property type="entry name" value="FISNA"/>
    <property type="match status" value="1"/>
</dbReference>
<evidence type="ECO:0000259" key="7">
    <source>
        <dbReference type="PROSITE" id="PS50188"/>
    </source>
</evidence>
<keyword evidence="2" id="KW-0963">Cytoplasm</keyword>
<dbReference type="Pfam" id="PF13516">
    <property type="entry name" value="LRR_6"/>
    <property type="match status" value="3"/>
</dbReference>
<comment type="subcellular location">
    <subcellularLocation>
        <location evidence="1">Cytoplasm</location>
    </subcellularLocation>
</comment>
<evidence type="ECO:0000256" key="3">
    <source>
        <dbReference type="ARBA" id="ARBA00022614"/>
    </source>
</evidence>
<organism evidence="9 10">
    <name type="scientific">Carassius auratus</name>
    <name type="common">Goldfish</name>
    <dbReference type="NCBI Taxonomy" id="7957"/>
    <lineage>
        <taxon>Eukaryota</taxon>
        <taxon>Metazoa</taxon>
        <taxon>Chordata</taxon>
        <taxon>Craniata</taxon>
        <taxon>Vertebrata</taxon>
        <taxon>Euteleostomi</taxon>
        <taxon>Actinopterygii</taxon>
        <taxon>Neopterygii</taxon>
        <taxon>Teleostei</taxon>
        <taxon>Ostariophysi</taxon>
        <taxon>Cypriniformes</taxon>
        <taxon>Cyprinidae</taxon>
        <taxon>Cyprininae</taxon>
        <taxon>Carassius</taxon>
    </lineage>
</organism>
<dbReference type="GO" id="GO:0005524">
    <property type="term" value="F:ATP binding"/>
    <property type="evidence" value="ECO:0007669"/>
    <property type="project" value="UniProtKB-KW"/>
</dbReference>
<dbReference type="GeneID" id="113092166"/>
<dbReference type="InterPro" id="IPR003879">
    <property type="entry name" value="Butyrophylin_SPRY"/>
</dbReference>
<evidence type="ECO:0000313" key="10">
    <source>
        <dbReference type="RefSeq" id="XP_026113566.1"/>
    </source>
</evidence>
<dbReference type="InterPro" id="IPR001870">
    <property type="entry name" value="B30.2/SPRY"/>
</dbReference>
<evidence type="ECO:0000256" key="5">
    <source>
        <dbReference type="ARBA" id="ARBA00022741"/>
    </source>
</evidence>
<feature type="domain" description="NACHT" evidence="8">
    <location>
        <begin position="185"/>
        <end position="317"/>
    </location>
</feature>
<dbReference type="Gene3D" id="3.40.50.300">
    <property type="entry name" value="P-loop containing nucleotide triphosphate hydrolases"/>
    <property type="match status" value="1"/>
</dbReference>
<dbReference type="Pfam" id="PF13765">
    <property type="entry name" value="PRY"/>
    <property type="match status" value="1"/>
</dbReference>
<dbReference type="SUPFAM" id="SSF52540">
    <property type="entry name" value="P-loop containing nucleoside triphosphate hydrolases"/>
    <property type="match status" value="1"/>
</dbReference>
<dbReference type="FunFam" id="3.40.50.300:FF:000210">
    <property type="entry name" value="Si:dkey-16p6.1"/>
    <property type="match status" value="1"/>
</dbReference>
<dbReference type="InterPro" id="IPR051261">
    <property type="entry name" value="NLR"/>
</dbReference>
<keyword evidence="9" id="KW-1185">Reference proteome</keyword>
<dbReference type="AlphaFoldDB" id="A0A6P6NXU9"/>
<dbReference type="SMART" id="SM00449">
    <property type="entry name" value="SPRY"/>
    <property type="match status" value="1"/>
</dbReference>
<dbReference type="InterPro" id="IPR027417">
    <property type="entry name" value="P-loop_NTPase"/>
</dbReference>
<dbReference type="InterPro" id="IPR003877">
    <property type="entry name" value="SPRY_dom"/>
</dbReference>
<dbReference type="GO" id="GO:0005737">
    <property type="term" value="C:cytoplasm"/>
    <property type="evidence" value="ECO:0007669"/>
    <property type="project" value="UniProtKB-SubCell"/>
</dbReference>
<dbReference type="InterPro" id="IPR041267">
    <property type="entry name" value="NLRP_HD2"/>
</dbReference>
<evidence type="ECO:0000256" key="1">
    <source>
        <dbReference type="ARBA" id="ARBA00004496"/>
    </source>
</evidence>
<dbReference type="Gene3D" id="2.60.120.920">
    <property type="match status" value="1"/>
</dbReference>
<dbReference type="SMART" id="SM01288">
    <property type="entry name" value="FISNA"/>
    <property type="match status" value="1"/>
</dbReference>
<accession>A0A6P6NXU9</accession>
<dbReference type="SUPFAM" id="SSF49899">
    <property type="entry name" value="Concanavalin A-like lectins/glucanases"/>
    <property type="match status" value="1"/>
</dbReference>
<dbReference type="SUPFAM" id="SSF52047">
    <property type="entry name" value="RNI-like"/>
    <property type="match status" value="1"/>
</dbReference>
<dbReference type="RefSeq" id="XP_026113566.1">
    <property type="nucleotide sequence ID" value="XM_026257781.1"/>
</dbReference>
<dbReference type="KEGG" id="caua:113092166"/>
<dbReference type="InterPro" id="IPR029495">
    <property type="entry name" value="NACHT-assoc"/>
</dbReference>
<dbReference type="Pfam" id="PF17779">
    <property type="entry name" value="WHD_NOD2"/>
    <property type="match status" value="1"/>
</dbReference>
<dbReference type="OrthoDB" id="120976at2759"/>
<dbReference type="InterPro" id="IPR043136">
    <property type="entry name" value="B30.2/SPRY_sf"/>
</dbReference>
<dbReference type="Proteomes" id="UP000515129">
    <property type="component" value="Unplaced"/>
</dbReference>
<proteinExistence type="predicted"/>